<comment type="caution">
    <text evidence="10">The sequence shown here is derived from an EMBL/GenBank/DDBJ whole genome shotgun (WGS) entry which is preliminary data.</text>
</comment>
<name>A0A0G0AAL7_9BACT</name>
<evidence type="ECO:0000256" key="4">
    <source>
        <dbReference type="ARBA" id="ARBA00022679"/>
    </source>
</evidence>
<dbReference type="PANTHER" id="PTHR33908:SF11">
    <property type="entry name" value="MEMBRANE PROTEIN"/>
    <property type="match status" value="1"/>
</dbReference>
<feature type="transmembrane region" description="Helical" evidence="8">
    <location>
        <begin position="157"/>
        <end position="181"/>
    </location>
</feature>
<evidence type="ECO:0000313" key="11">
    <source>
        <dbReference type="Proteomes" id="UP000033995"/>
    </source>
</evidence>
<accession>A0A0G0AAL7</accession>
<dbReference type="InterPro" id="IPR050297">
    <property type="entry name" value="LipidA_mod_glycosyltrf_83"/>
</dbReference>
<evidence type="ECO:0000256" key="5">
    <source>
        <dbReference type="ARBA" id="ARBA00022692"/>
    </source>
</evidence>
<feature type="transmembrane region" description="Helical" evidence="8">
    <location>
        <begin position="431"/>
        <end position="449"/>
    </location>
</feature>
<evidence type="ECO:0000256" key="1">
    <source>
        <dbReference type="ARBA" id="ARBA00004651"/>
    </source>
</evidence>
<dbReference type="Proteomes" id="UP000033995">
    <property type="component" value="Unassembled WGS sequence"/>
</dbReference>
<feature type="transmembrane region" description="Helical" evidence="8">
    <location>
        <begin position="302"/>
        <end position="320"/>
    </location>
</feature>
<feature type="transmembrane region" description="Helical" evidence="8">
    <location>
        <begin position="270"/>
        <end position="290"/>
    </location>
</feature>
<keyword evidence="6 8" id="KW-1133">Transmembrane helix</keyword>
<feature type="transmembrane region" description="Helical" evidence="8">
    <location>
        <begin position="332"/>
        <end position="350"/>
    </location>
</feature>
<keyword evidence="7 8" id="KW-0472">Membrane</keyword>
<feature type="transmembrane region" description="Helical" evidence="8">
    <location>
        <begin position="371"/>
        <end position="390"/>
    </location>
</feature>
<comment type="subcellular location">
    <subcellularLocation>
        <location evidence="1">Cell membrane</location>
        <topology evidence="1">Multi-pass membrane protein</topology>
    </subcellularLocation>
</comment>
<evidence type="ECO:0000256" key="7">
    <source>
        <dbReference type="ARBA" id="ARBA00023136"/>
    </source>
</evidence>
<evidence type="ECO:0000259" key="9">
    <source>
        <dbReference type="Pfam" id="PF13231"/>
    </source>
</evidence>
<organism evidence="10 11">
    <name type="scientific">Candidatus Woesebacteria bacterium GW2011_GWA2_33_28</name>
    <dbReference type="NCBI Taxonomy" id="1618561"/>
    <lineage>
        <taxon>Bacteria</taxon>
        <taxon>Candidatus Woeseibacteriota</taxon>
    </lineage>
</organism>
<proteinExistence type="predicted"/>
<feature type="transmembrane region" description="Helical" evidence="8">
    <location>
        <begin position="202"/>
        <end position="223"/>
    </location>
</feature>
<feature type="transmembrane region" description="Helical" evidence="8">
    <location>
        <begin position="79"/>
        <end position="100"/>
    </location>
</feature>
<keyword evidence="4 10" id="KW-0808">Transferase</keyword>
<evidence type="ECO:0000313" key="10">
    <source>
        <dbReference type="EMBL" id="KKP48341.1"/>
    </source>
</evidence>
<feature type="transmembrane region" description="Helical" evidence="8">
    <location>
        <begin position="396"/>
        <end position="419"/>
    </location>
</feature>
<dbReference type="GO" id="GO:0005886">
    <property type="term" value="C:plasma membrane"/>
    <property type="evidence" value="ECO:0007669"/>
    <property type="project" value="UniProtKB-SubCell"/>
</dbReference>
<feature type="transmembrane region" description="Helical" evidence="8">
    <location>
        <begin position="106"/>
        <end position="127"/>
    </location>
</feature>
<gene>
    <name evidence="10" type="ORF">UR38_C0001G0137</name>
</gene>
<dbReference type="EMBL" id="LBOZ01000001">
    <property type="protein sequence ID" value="KKP48341.1"/>
    <property type="molecule type" value="Genomic_DNA"/>
</dbReference>
<keyword evidence="2" id="KW-1003">Cell membrane</keyword>
<dbReference type="GO" id="GO:0009103">
    <property type="term" value="P:lipopolysaccharide biosynthetic process"/>
    <property type="evidence" value="ECO:0007669"/>
    <property type="project" value="UniProtKB-ARBA"/>
</dbReference>
<protein>
    <submittedName>
        <fullName evidence="10">Glycosyl transferase family 39</fullName>
    </submittedName>
</protein>
<sequence length="579" mass="67414">MKLLKNKKVLLVGFIVLLGLFIHLYYANNLPLTNDESSYLYDTLNIRNGLIPLKDFLTKSLPFIYLLTLSQSIFGNSIFVGRLLMIVISLFTSLLLYFFARDMLGKKIAIISGLIYWAFPLIAAYTTQIHTEPLQVLCVILSYLFLFRFRVSKKLHHLLFSAIAMTIAFFVRQSSIVLILLPALFEMFSKILFKSKFLKLPIYFFAITSVLISLVTIFAYNYFGGGRTLELVGGGAANLAIQEKGSLGIKEIITYPFKFGLEAIVEANNLFRDGLILLSFALLTLFYYFLAKRNKIEDKFKTYGFASIFLIFIFSMYQFRYHLFSGLWKVDMIPQVNLLFLTIVLTLLTFSHVTHRNSLSPKYFKIFNSQFYKFLILWIIILLGIYLLWIKFRSPYLIEFFPPLLILFSIGITSFIEDINLITNKVYKKSIRLILILFTIVSFTTSFYMNKNIYFTGLFLPAEVEEITNYIKSESPSKDTILTALAILPYLSDDEVIYNISHPAWYGYTNIRRDVFLLYFPPVEKLLELLKNRRVKFIIREPFTDASYFRYKDIREQMEVNYSLVKTVGRATIYKIKDE</sequence>
<dbReference type="InterPro" id="IPR038731">
    <property type="entry name" value="RgtA/B/C-like"/>
</dbReference>
<dbReference type="Pfam" id="PF13231">
    <property type="entry name" value="PMT_2"/>
    <property type="match status" value="1"/>
</dbReference>
<feature type="domain" description="Glycosyltransferase RgtA/B/C/D-like" evidence="9">
    <location>
        <begin position="63"/>
        <end position="210"/>
    </location>
</feature>
<feature type="transmembrane region" description="Helical" evidence="8">
    <location>
        <begin position="9"/>
        <end position="26"/>
    </location>
</feature>
<evidence type="ECO:0000256" key="2">
    <source>
        <dbReference type="ARBA" id="ARBA00022475"/>
    </source>
</evidence>
<reference evidence="10 11" key="1">
    <citation type="journal article" date="2015" name="Nature">
        <title>rRNA introns, odd ribosomes, and small enigmatic genomes across a large radiation of phyla.</title>
        <authorList>
            <person name="Brown C.T."/>
            <person name="Hug L.A."/>
            <person name="Thomas B.C."/>
            <person name="Sharon I."/>
            <person name="Castelle C.J."/>
            <person name="Singh A."/>
            <person name="Wilkins M.J."/>
            <person name="Williams K.H."/>
            <person name="Banfield J.F."/>
        </authorList>
    </citation>
    <scope>NUCLEOTIDE SEQUENCE [LARGE SCALE GENOMIC DNA]</scope>
</reference>
<keyword evidence="3" id="KW-0328">Glycosyltransferase</keyword>
<dbReference type="PANTHER" id="PTHR33908">
    <property type="entry name" value="MANNOSYLTRANSFERASE YKCB-RELATED"/>
    <property type="match status" value="1"/>
</dbReference>
<evidence type="ECO:0000256" key="3">
    <source>
        <dbReference type="ARBA" id="ARBA00022676"/>
    </source>
</evidence>
<keyword evidence="5 8" id="KW-0812">Transmembrane</keyword>
<evidence type="ECO:0000256" key="6">
    <source>
        <dbReference type="ARBA" id="ARBA00022989"/>
    </source>
</evidence>
<dbReference type="AlphaFoldDB" id="A0A0G0AAL7"/>
<dbReference type="GO" id="GO:0016763">
    <property type="term" value="F:pentosyltransferase activity"/>
    <property type="evidence" value="ECO:0007669"/>
    <property type="project" value="TreeGrafter"/>
</dbReference>
<evidence type="ECO:0000256" key="8">
    <source>
        <dbReference type="SAM" id="Phobius"/>
    </source>
</evidence>